<gene>
    <name evidence="4" type="ORF">CBF31_08715</name>
</gene>
<sequence length="140" mass="16159">MIRKMTPDDLQSVVEIWLEANLEAHDFITPSYWIDNKDEVKNALAQAEVYVYEKDTTVAGFVGLDGTYIAGIFVSPQHRSSGIGKALLDYIKDLKPDLTLGVYQKNERAIKFYKREGFAIKKEDLDKVNDEKEYMMTWEK</sequence>
<evidence type="ECO:0000259" key="3">
    <source>
        <dbReference type="PROSITE" id="PS51186"/>
    </source>
</evidence>
<comment type="caution">
    <text evidence="4">The sequence shown here is derived from an EMBL/GenBank/DDBJ whole genome shotgun (WGS) entry which is preliminary data.</text>
</comment>
<dbReference type="NCBIfam" id="NF007853">
    <property type="entry name" value="PRK10562.1"/>
    <property type="match status" value="1"/>
</dbReference>
<dbReference type="AlphaFoldDB" id="A0A430A6F6"/>
<evidence type="ECO:0000313" key="5">
    <source>
        <dbReference type="Proteomes" id="UP000287101"/>
    </source>
</evidence>
<dbReference type="Proteomes" id="UP000287101">
    <property type="component" value="Unassembled WGS sequence"/>
</dbReference>
<evidence type="ECO:0000256" key="2">
    <source>
        <dbReference type="ARBA" id="ARBA00023315"/>
    </source>
</evidence>
<protein>
    <submittedName>
        <fullName evidence="4">N-acetyltransferase</fullName>
    </submittedName>
</protein>
<dbReference type="Gene3D" id="3.40.630.30">
    <property type="match status" value="1"/>
</dbReference>
<name>A0A430A6F6_9ENTE</name>
<keyword evidence="5" id="KW-1185">Reference proteome</keyword>
<reference evidence="4 5" key="1">
    <citation type="submission" date="2017-05" db="EMBL/GenBank/DDBJ databases">
        <title>Vagococcus spp. assemblies.</title>
        <authorList>
            <person name="Gulvik C.A."/>
        </authorList>
    </citation>
    <scope>NUCLEOTIDE SEQUENCE [LARGE SCALE GENOMIC DNA]</scope>
    <source>
        <strain evidence="4 5">CCUG 41755</strain>
    </source>
</reference>
<evidence type="ECO:0000256" key="1">
    <source>
        <dbReference type="ARBA" id="ARBA00022679"/>
    </source>
</evidence>
<proteinExistence type="predicted"/>
<dbReference type="SUPFAM" id="SSF55729">
    <property type="entry name" value="Acyl-CoA N-acyltransferases (Nat)"/>
    <property type="match status" value="1"/>
</dbReference>
<keyword evidence="2" id="KW-0012">Acyltransferase</keyword>
<organism evidence="4 5">
    <name type="scientific">Vagococcus fessus</name>
    <dbReference type="NCBI Taxonomy" id="120370"/>
    <lineage>
        <taxon>Bacteria</taxon>
        <taxon>Bacillati</taxon>
        <taxon>Bacillota</taxon>
        <taxon>Bacilli</taxon>
        <taxon>Lactobacillales</taxon>
        <taxon>Enterococcaceae</taxon>
        <taxon>Vagococcus</taxon>
    </lineage>
</organism>
<dbReference type="CDD" id="cd04301">
    <property type="entry name" value="NAT_SF"/>
    <property type="match status" value="1"/>
</dbReference>
<dbReference type="PROSITE" id="PS51186">
    <property type="entry name" value="GNAT"/>
    <property type="match status" value="1"/>
</dbReference>
<dbReference type="InterPro" id="IPR016181">
    <property type="entry name" value="Acyl_CoA_acyltransferase"/>
</dbReference>
<dbReference type="Pfam" id="PF13508">
    <property type="entry name" value="Acetyltransf_7"/>
    <property type="match status" value="1"/>
</dbReference>
<dbReference type="OrthoDB" id="9789605at2"/>
<dbReference type="InterPro" id="IPR000182">
    <property type="entry name" value="GNAT_dom"/>
</dbReference>
<accession>A0A430A6F6</accession>
<dbReference type="EMBL" id="NGJY01000003">
    <property type="protein sequence ID" value="RSU02441.1"/>
    <property type="molecule type" value="Genomic_DNA"/>
</dbReference>
<feature type="domain" description="N-acetyltransferase" evidence="3">
    <location>
        <begin position="1"/>
        <end position="140"/>
    </location>
</feature>
<keyword evidence="1 4" id="KW-0808">Transferase</keyword>
<dbReference type="PANTHER" id="PTHR43800">
    <property type="entry name" value="PEPTIDYL-LYSINE N-ACETYLTRANSFERASE YJAB"/>
    <property type="match status" value="1"/>
</dbReference>
<dbReference type="GO" id="GO:0016747">
    <property type="term" value="F:acyltransferase activity, transferring groups other than amino-acyl groups"/>
    <property type="evidence" value="ECO:0007669"/>
    <property type="project" value="InterPro"/>
</dbReference>
<dbReference type="PANTHER" id="PTHR43800:SF1">
    <property type="entry name" value="PEPTIDYL-LYSINE N-ACETYLTRANSFERASE YJAB"/>
    <property type="match status" value="1"/>
</dbReference>
<dbReference type="RefSeq" id="WP_126832099.1">
    <property type="nucleotide sequence ID" value="NZ_CBCRYB010000009.1"/>
</dbReference>
<evidence type="ECO:0000313" key="4">
    <source>
        <dbReference type="EMBL" id="RSU02441.1"/>
    </source>
</evidence>